<feature type="transmembrane region" description="Helical" evidence="1">
    <location>
        <begin position="128"/>
        <end position="147"/>
    </location>
</feature>
<keyword evidence="3" id="KW-1185">Reference proteome</keyword>
<proteinExistence type="predicted"/>
<keyword evidence="1" id="KW-1133">Transmembrane helix</keyword>
<evidence type="ECO:0000256" key="1">
    <source>
        <dbReference type="SAM" id="Phobius"/>
    </source>
</evidence>
<dbReference type="Proteomes" id="UP000789719">
    <property type="component" value="Unassembled WGS sequence"/>
</dbReference>
<gene>
    <name evidence="2" type="ORF">WGH24286_00352</name>
</gene>
<dbReference type="EMBL" id="CAKKNT010000003">
    <property type="protein sequence ID" value="CAH0417936.1"/>
    <property type="molecule type" value="Genomic_DNA"/>
</dbReference>
<protein>
    <recommendedName>
        <fullName evidence="4">DoxX family protein</fullName>
    </recommendedName>
</protein>
<keyword evidence="1" id="KW-0472">Membrane</keyword>
<name>A0ABM8Z9C7_9LACO</name>
<sequence length="175" mass="19621">MIINFLRTNKVCTALLTIIRVWLGYNWTIDGFQKITSQFSAHGFINNAIAHPVQSPTGFAFPWYTAFLKLMTGNGAHTAMFSFLVSWGELLVGLGLLFGTLTLLAAFFGLFLNFAYLLAGTVSINPTYIILEFIILLGGFNSAKIGLDYWVTPFFRNLIGNRHHGKDLDFNRVMK</sequence>
<dbReference type="PANTHER" id="PTHR39157:SF1">
    <property type="entry name" value="DOXX FAMILY PROTEIN"/>
    <property type="match status" value="1"/>
</dbReference>
<evidence type="ECO:0000313" key="3">
    <source>
        <dbReference type="Proteomes" id="UP000789719"/>
    </source>
</evidence>
<evidence type="ECO:0000313" key="2">
    <source>
        <dbReference type="EMBL" id="CAH0417936.1"/>
    </source>
</evidence>
<feature type="transmembrane region" description="Helical" evidence="1">
    <location>
        <begin position="90"/>
        <end position="116"/>
    </location>
</feature>
<organism evidence="2 3">
    <name type="scientific">Periweissella ghanensis</name>
    <dbReference type="NCBI Taxonomy" id="467997"/>
    <lineage>
        <taxon>Bacteria</taxon>
        <taxon>Bacillati</taxon>
        <taxon>Bacillota</taxon>
        <taxon>Bacilli</taxon>
        <taxon>Lactobacillales</taxon>
        <taxon>Lactobacillaceae</taxon>
        <taxon>Periweissella</taxon>
    </lineage>
</organism>
<keyword evidence="1" id="KW-0812">Transmembrane</keyword>
<comment type="caution">
    <text evidence="2">The sequence shown here is derived from an EMBL/GenBank/DDBJ whole genome shotgun (WGS) entry which is preliminary data.</text>
</comment>
<accession>A0ABM8Z9C7</accession>
<dbReference type="PANTHER" id="PTHR39157">
    <property type="entry name" value="INTEGRAL MEMBRANE PROTEIN-RELATED"/>
    <property type="match status" value="1"/>
</dbReference>
<reference evidence="2 3" key="1">
    <citation type="submission" date="2021-11" db="EMBL/GenBank/DDBJ databases">
        <authorList>
            <person name="Depoorter E."/>
        </authorList>
    </citation>
    <scope>NUCLEOTIDE SEQUENCE [LARGE SCALE GENOMIC DNA]</scope>
    <source>
        <strain evidence="2 3">LMG 24286</strain>
    </source>
</reference>
<evidence type="ECO:0008006" key="4">
    <source>
        <dbReference type="Google" id="ProtNLM"/>
    </source>
</evidence>